<feature type="transmembrane region" description="Helical" evidence="1">
    <location>
        <begin position="153"/>
        <end position="176"/>
    </location>
</feature>
<evidence type="ECO:0000256" key="1">
    <source>
        <dbReference type="SAM" id="Phobius"/>
    </source>
</evidence>
<dbReference type="AlphaFoldDB" id="A0A7X0BVH5"/>
<keyword evidence="1" id="KW-0812">Transmembrane</keyword>
<name>A0A7X0BVH5_9ACTN</name>
<proteinExistence type="predicted"/>
<organism evidence="2 3">
    <name type="scientific">Nonomuraea muscovyensis</name>
    <dbReference type="NCBI Taxonomy" id="1124761"/>
    <lineage>
        <taxon>Bacteria</taxon>
        <taxon>Bacillati</taxon>
        <taxon>Actinomycetota</taxon>
        <taxon>Actinomycetes</taxon>
        <taxon>Streptosporangiales</taxon>
        <taxon>Streptosporangiaceae</taxon>
        <taxon>Nonomuraea</taxon>
    </lineage>
</organism>
<gene>
    <name evidence="2" type="ORF">FHU36_000168</name>
</gene>
<feature type="transmembrane region" description="Helical" evidence="1">
    <location>
        <begin position="72"/>
        <end position="94"/>
    </location>
</feature>
<evidence type="ECO:0000313" key="3">
    <source>
        <dbReference type="Proteomes" id="UP000583800"/>
    </source>
</evidence>
<dbReference type="EMBL" id="JACHJB010000001">
    <property type="protein sequence ID" value="MBB6343659.1"/>
    <property type="molecule type" value="Genomic_DNA"/>
</dbReference>
<evidence type="ECO:0000313" key="2">
    <source>
        <dbReference type="EMBL" id="MBB6343659.1"/>
    </source>
</evidence>
<keyword evidence="3" id="KW-1185">Reference proteome</keyword>
<keyword evidence="1" id="KW-0472">Membrane</keyword>
<accession>A0A7X0BVH5</accession>
<comment type="caution">
    <text evidence="2">The sequence shown here is derived from an EMBL/GenBank/DDBJ whole genome shotgun (WGS) entry which is preliminary data.</text>
</comment>
<dbReference type="Proteomes" id="UP000583800">
    <property type="component" value="Unassembled WGS sequence"/>
</dbReference>
<protein>
    <recommendedName>
        <fullName evidence="4">ABC transporter permease</fullName>
    </recommendedName>
</protein>
<keyword evidence="1" id="KW-1133">Transmembrane helix</keyword>
<feature type="transmembrane region" description="Helical" evidence="1">
    <location>
        <begin position="295"/>
        <end position="315"/>
    </location>
</feature>
<feature type="transmembrane region" description="Helical" evidence="1">
    <location>
        <begin position="188"/>
        <end position="209"/>
    </location>
</feature>
<reference evidence="2 3" key="1">
    <citation type="submission" date="2020-08" db="EMBL/GenBank/DDBJ databases">
        <title>Sequencing the genomes of 1000 actinobacteria strains.</title>
        <authorList>
            <person name="Klenk H.-P."/>
        </authorList>
    </citation>
    <scope>NUCLEOTIDE SEQUENCE [LARGE SCALE GENOMIC DNA]</scope>
    <source>
        <strain evidence="2 3">DSM 45913</strain>
    </source>
</reference>
<evidence type="ECO:0008006" key="4">
    <source>
        <dbReference type="Google" id="ProtNLM"/>
    </source>
</evidence>
<sequence>MIWLTWRQHRAQILLTAGFLAVLGLLLLGSAVEAKLYVAEHAPPGCPGGTAHCGDLDVAVGLGERYDAVYTLFGWMPLVLPALIGAFWGAPLLGREYERGTHRLAWTQAMPVGRWLAVKLAVLGGAVVAGGLALSAMVSLWRPVFRDGIDSSFGNVGVFNMVGVAPAAWWLFAFALGTAAGTLFRRTLPAMALAVAGVAVAMFTLVTLLSDHYAEPARTVLTGTVTLDDPDARLVGATWLDPAGREVADPPSSVCPRRVDAGRSSRNAEAWQECLFGKGYHYAVFYHPPSRFWRFQWTEAAILTLTSAALGGLAVRRTLRRRV</sequence>
<dbReference type="RefSeq" id="WP_185081898.1">
    <property type="nucleotide sequence ID" value="NZ_JACHJB010000001.1"/>
</dbReference>
<feature type="transmembrane region" description="Helical" evidence="1">
    <location>
        <begin position="115"/>
        <end position="141"/>
    </location>
</feature>